<dbReference type="RefSeq" id="WP_096762536.1">
    <property type="nucleotide sequence ID" value="NZ_CP104152.1"/>
</dbReference>
<evidence type="ECO:0000313" key="1">
    <source>
        <dbReference type="EMBL" id="PCK81525.1"/>
    </source>
</evidence>
<comment type="caution">
    <text evidence="1">The sequence shown here is derived from an EMBL/GenBank/DDBJ whole genome shotgun (WGS) entry which is preliminary data.</text>
</comment>
<dbReference type="InterPro" id="IPR010385">
    <property type="entry name" value="DUF982"/>
</dbReference>
<protein>
    <recommendedName>
        <fullName evidence="3">DUF982 domain-containing protein</fullName>
    </recommendedName>
</protein>
<proteinExistence type="predicted"/>
<evidence type="ECO:0008006" key="3">
    <source>
        <dbReference type="Google" id="ProtNLM"/>
    </source>
</evidence>
<name>A0A2A5KX38_9HYPH</name>
<dbReference type="Proteomes" id="UP000218807">
    <property type="component" value="Unassembled WGS sequence"/>
</dbReference>
<accession>A0A2A5KX38</accession>
<sequence length="87" mass="9365">MAAGDGACVLWKSVVILRLRKPTTVRSAKQAFDLLSARWPVSDGKAYIAALEACEGAEDGHVSDESARELFLLALKEAAIPYSTDIE</sequence>
<dbReference type="AlphaFoldDB" id="A0A2A5KX38"/>
<evidence type="ECO:0000313" key="2">
    <source>
        <dbReference type="Proteomes" id="UP000218807"/>
    </source>
</evidence>
<reference evidence="1 2" key="1">
    <citation type="submission" date="2017-09" db="EMBL/GenBank/DDBJ databases">
        <title>Comparative genomics of rhizobia isolated from Phaseolus vulgaris in China.</title>
        <authorList>
            <person name="Tong W."/>
        </authorList>
    </citation>
    <scope>NUCLEOTIDE SEQUENCE [LARGE SCALE GENOMIC DNA]</scope>
    <source>
        <strain evidence="1 2">L101</strain>
    </source>
</reference>
<organism evidence="1 2">
    <name type="scientific">Rhizobium sophoriradicis</name>
    <dbReference type="NCBI Taxonomy" id="1535245"/>
    <lineage>
        <taxon>Bacteria</taxon>
        <taxon>Pseudomonadati</taxon>
        <taxon>Pseudomonadota</taxon>
        <taxon>Alphaproteobacteria</taxon>
        <taxon>Hyphomicrobiales</taxon>
        <taxon>Rhizobiaceae</taxon>
        <taxon>Rhizobium/Agrobacterium group</taxon>
        <taxon>Rhizobium</taxon>
    </lineage>
</organism>
<gene>
    <name evidence="1" type="ORF">CPT34_08355</name>
</gene>
<dbReference type="Pfam" id="PF06169">
    <property type="entry name" value="DUF982"/>
    <property type="match status" value="1"/>
</dbReference>
<keyword evidence="2" id="KW-1185">Reference proteome</keyword>
<dbReference type="EMBL" id="NXDM01000006">
    <property type="protein sequence ID" value="PCK81525.1"/>
    <property type="molecule type" value="Genomic_DNA"/>
</dbReference>
<dbReference type="Gene3D" id="6.10.250.730">
    <property type="match status" value="1"/>
</dbReference>